<keyword evidence="1" id="KW-1133">Transmembrane helix</keyword>
<reference evidence="2 3" key="1">
    <citation type="submission" date="2019-07" db="EMBL/GenBank/DDBJ databases">
        <authorList>
            <person name="Kim J."/>
        </authorList>
    </citation>
    <scope>NUCLEOTIDE SEQUENCE [LARGE SCALE GENOMIC DNA]</scope>
    <source>
        <strain evidence="3">dk17</strain>
    </source>
</reference>
<dbReference type="AlphaFoldDB" id="A0A563UDB6"/>
<evidence type="ECO:0000313" key="3">
    <source>
        <dbReference type="Proteomes" id="UP000320042"/>
    </source>
</evidence>
<evidence type="ECO:0000313" key="2">
    <source>
        <dbReference type="EMBL" id="TWR29382.1"/>
    </source>
</evidence>
<dbReference type="RefSeq" id="WP_146381872.1">
    <property type="nucleotide sequence ID" value="NZ_VOEJ01000004.1"/>
</dbReference>
<feature type="transmembrane region" description="Helical" evidence="1">
    <location>
        <begin position="34"/>
        <end position="52"/>
    </location>
</feature>
<feature type="transmembrane region" description="Helical" evidence="1">
    <location>
        <begin position="84"/>
        <end position="104"/>
    </location>
</feature>
<evidence type="ECO:0000256" key="1">
    <source>
        <dbReference type="SAM" id="Phobius"/>
    </source>
</evidence>
<sequence length="117" mass="13036">MPIIIAEAIGIIGLPAIHLNSFCFGWGCSYDQSIFAAAILIAIGQTTLLIANIKESSPVRLIALGFLLYGFLFLCHNFDNTSGFTFTVSFPFLIVVCLLIFKLLRKWQYNRSLEKIS</sequence>
<comment type="caution">
    <text evidence="2">The sequence shown here is derived from an EMBL/GenBank/DDBJ whole genome shotgun (WGS) entry which is preliminary data.</text>
</comment>
<keyword evidence="3" id="KW-1185">Reference proteome</keyword>
<proteinExistence type="predicted"/>
<organism evidence="2 3">
    <name type="scientific">Mucilaginibacter pallidiroseus</name>
    <dbReference type="NCBI Taxonomy" id="2599295"/>
    <lineage>
        <taxon>Bacteria</taxon>
        <taxon>Pseudomonadati</taxon>
        <taxon>Bacteroidota</taxon>
        <taxon>Sphingobacteriia</taxon>
        <taxon>Sphingobacteriales</taxon>
        <taxon>Sphingobacteriaceae</taxon>
        <taxon>Mucilaginibacter</taxon>
    </lineage>
</organism>
<keyword evidence="1" id="KW-0812">Transmembrane</keyword>
<dbReference type="EMBL" id="VOEJ01000004">
    <property type="protein sequence ID" value="TWR29382.1"/>
    <property type="molecule type" value="Genomic_DNA"/>
</dbReference>
<gene>
    <name evidence="2" type="ORF">FPZ43_10535</name>
</gene>
<accession>A0A563UDB6</accession>
<feature type="transmembrane region" description="Helical" evidence="1">
    <location>
        <begin position="59"/>
        <end position="78"/>
    </location>
</feature>
<keyword evidence="1" id="KW-0472">Membrane</keyword>
<name>A0A563UDB6_9SPHI</name>
<dbReference type="Proteomes" id="UP000320042">
    <property type="component" value="Unassembled WGS sequence"/>
</dbReference>
<protein>
    <submittedName>
        <fullName evidence="2">Uncharacterized protein</fullName>
    </submittedName>
</protein>